<keyword evidence="1" id="KW-0472">Membrane</keyword>
<organism evidence="2 3">
    <name type="scientific">Methanooceanicella nereidis</name>
    <dbReference type="NCBI Taxonomy" id="2052831"/>
    <lineage>
        <taxon>Archaea</taxon>
        <taxon>Methanobacteriati</taxon>
        <taxon>Methanobacteriota</taxon>
        <taxon>Stenosarchaea group</taxon>
        <taxon>Methanomicrobia</taxon>
        <taxon>Methanocellales</taxon>
        <taxon>Methanocellaceae</taxon>
        <taxon>Methanooceanicella</taxon>
    </lineage>
</organism>
<protein>
    <submittedName>
        <fullName evidence="2">Uncharacterized protein</fullName>
    </submittedName>
</protein>
<comment type="caution">
    <text evidence="2">The sequence shown here is derived from an EMBL/GenBank/DDBJ whole genome shotgun (WGS) entry which is preliminary data.</text>
</comment>
<proteinExistence type="predicted"/>
<accession>A0AAP2RFN3</accession>
<keyword evidence="1" id="KW-1133">Transmembrane helix</keyword>
<name>A0AAP2RFN3_9EURY</name>
<feature type="transmembrane region" description="Helical" evidence="1">
    <location>
        <begin position="76"/>
        <end position="95"/>
    </location>
</feature>
<dbReference type="Proteomes" id="UP001320159">
    <property type="component" value="Unassembled WGS sequence"/>
</dbReference>
<sequence length="151" mass="17494">MRFELVFTMMSLLFTVIFLASSVYFETSYRLSPYSFLIAVVSFLPALVFFGVLYSRFRETFKYRAMSGRQGSWSKLMTAISFVFVAVASLLAYTFCFGQFGISMPWHGAGREYLYVSYFLLAEAALFLGRGIAYYMNLKKHMIMSLENFKR</sequence>
<gene>
    <name evidence="2" type="ORF">CUJ83_10030</name>
</gene>
<dbReference type="AlphaFoldDB" id="A0AAP2RFN3"/>
<feature type="transmembrane region" description="Helical" evidence="1">
    <location>
        <begin position="35"/>
        <end position="55"/>
    </location>
</feature>
<dbReference type="EMBL" id="PGCK01000008">
    <property type="protein sequence ID" value="MCD1295337.1"/>
    <property type="molecule type" value="Genomic_DNA"/>
</dbReference>
<keyword evidence="1" id="KW-0812">Transmembrane</keyword>
<evidence type="ECO:0000313" key="3">
    <source>
        <dbReference type="Proteomes" id="UP001320159"/>
    </source>
</evidence>
<keyword evidence="3" id="KW-1185">Reference proteome</keyword>
<evidence type="ECO:0000256" key="1">
    <source>
        <dbReference type="SAM" id="Phobius"/>
    </source>
</evidence>
<reference evidence="2 3" key="1">
    <citation type="submission" date="2017-11" db="EMBL/GenBank/DDBJ databases">
        <title>Isolation and Characterization of Family Methanocellaceae Species from Potential Methane Hydrate Area Offshore Southwestern Taiwan.</title>
        <authorList>
            <person name="Zhang W.-L."/>
            <person name="Chen W.-C."/>
            <person name="Lai M.-C."/>
            <person name="Chen S.-C."/>
        </authorList>
    </citation>
    <scope>NUCLEOTIDE SEQUENCE [LARGE SCALE GENOMIC DNA]</scope>
    <source>
        <strain evidence="2 3">CWC-04</strain>
    </source>
</reference>
<feature type="transmembrane region" description="Helical" evidence="1">
    <location>
        <begin position="115"/>
        <end position="136"/>
    </location>
</feature>
<evidence type="ECO:0000313" key="2">
    <source>
        <dbReference type="EMBL" id="MCD1295337.1"/>
    </source>
</evidence>